<keyword evidence="2" id="KW-0238">DNA-binding</keyword>
<evidence type="ECO:0000256" key="2">
    <source>
        <dbReference type="ARBA" id="ARBA00023125"/>
    </source>
</evidence>
<feature type="region of interest" description="Disordered" evidence="4">
    <location>
        <begin position="1"/>
        <end position="26"/>
    </location>
</feature>
<dbReference type="InterPro" id="IPR036388">
    <property type="entry name" value="WH-like_DNA-bd_sf"/>
</dbReference>
<keyword evidence="3" id="KW-0804">Transcription</keyword>
<evidence type="ECO:0000313" key="6">
    <source>
        <dbReference type="EMBL" id="CAB4871901.1"/>
    </source>
</evidence>
<gene>
    <name evidence="6" type="ORF">UFOPK3402_00739</name>
</gene>
<sequence length="186" mass="20174">MTTTATENPHRPSSYAPKQGDAPGLPIDPIAEAHRQWIAHGWVASADGMAAITSLMRAQQLVLARVEAVLRPFGITFARYEVLMLIYFSRRGSLPMRTIGSRLQVHQTSVTNAVDRLEAAGLVQRTAHPTDRRTTLIELTAAGRGLAERATEALNDRVFEHPGLTADAVTDLVGTLATLRHAAGDF</sequence>
<dbReference type="PROSITE" id="PS50995">
    <property type="entry name" value="HTH_MARR_2"/>
    <property type="match status" value="1"/>
</dbReference>
<protein>
    <submittedName>
        <fullName evidence="6">Unannotated protein</fullName>
    </submittedName>
</protein>
<keyword evidence="1" id="KW-0805">Transcription regulation</keyword>
<name>A0A6J7DMS9_9ZZZZ</name>
<evidence type="ECO:0000256" key="4">
    <source>
        <dbReference type="SAM" id="MobiDB-lite"/>
    </source>
</evidence>
<dbReference type="AlphaFoldDB" id="A0A6J7DMS9"/>
<accession>A0A6J7DMS9</accession>
<dbReference type="Pfam" id="PF12802">
    <property type="entry name" value="MarR_2"/>
    <property type="match status" value="1"/>
</dbReference>
<dbReference type="InterPro" id="IPR000835">
    <property type="entry name" value="HTH_MarR-typ"/>
</dbReference>
<proteinExistence type="predicted"/>
<dbReference type="GO" id="GO:0003700">
    <property type="term" value="F:DNA-binding transcription factor activity"/>
    <property type="evidence" value="ECO:0007669"/>
    <property type="project" value="InterPro"/>
</dbReference>
<evidence type="ECO:0000256" key="3">
    <source>
        <dbReference type="ARBA" id="ARBA00023163"/>
    </source>
</evidence>
<dbReference type="PRINTS" id="PR00598">
    <property type="entry name" value="HTHMARR"/>
</dbReference>
<dbReference type="GO" id="GO:0003677">
    <property type="term" value="F:DNA binding"/>
    <property type="evidence" value="ECO:0007669"/>
    <property type="project" value="UniProtKB-KW"/>
</dbReference>
<evidence type="ECO:0000259" key="5">
    <source>
        <dbReference type="PROSITE" id="PS50995"/>
    </source>
</evidence>
<dbReference type="SUPFAM" id="SSF46785">
    <property type="entry name" value="Winged helix' DNA-binding domain"/>
    <property type="match status" value="1"/>
</dbReference>
<dbReference type="PROSITE" id="PS01117">
    <property type="entry name" value="HTH_MARR_1"/>
    <property type="match status" value="1"/>
</dbReference>
<dbReference type="GO" id="GO:0006950">
    <property type="term" value="P:response to stress"/>
    <property type="evidence" value="ECO:0007669"/>
    <property type="project" value="TreeGrafter"/>
</dbReference>
<evidence type="ECO:0000256" key="1">
    <source>
        <dbReference type="ARBA" id="ARBA00023015"/>
    </source>
</evidence>
<dbReference type="PANTHER" id="PTHR33164:SF101">
    <property type="entry name" value="TRANSCRIPTIONAL REPRESSOR MPRA"/>
    <property type="match status" value="1"/>
</dbReference>
<dbReference type="EMBL" id="CAFBLS010000074">
    <property type="protein sequence ID" value="CAB4871901.1"/>
    <property type="molecule type" value="Genomic_DNA"/>
</dbReference>
<feature type="domain" description="HTH marR-type" evidence="5">
    <location>
        <begin position="45"/>
        <end position="181"/>
    </location>
</feature>
<organism evidence="6">
    <name type="scientific">freshwater metagenome</name>
    <dbReference type="NCBI Taxonomy" id="449393"/>
    <lineage>
        <taxon>unclassified sequences</taxon>
        <taxon>metagenomes</taxon>
        <taxon>ecological metagenomes</taxon>
    </lineage>
</organism>
<dbReference type="InterPro" id="IPR039422">
    <property type="entry name" value="MarR/SlyA-like"/>
</dbReference>
<dbReference type="InterPro" id="IPR036390">
    <property type="entry name" value="WH_DNA-bd_sf"/>
</dbReference>
<dbReference type="PANTHER" id="PTHR33164">
    <property type="entry name" value="TRANSCRIPTIONAL REGULATOR, MARR FAMILY"/>
    <property type="match status" value="1"/>
</dbReference>
<dbReference type="Gene3D" id="1.10.10.10">
    <property type="entry name" value="Winged helix-like DNA-binding domain superfamily/Winged helix DNA-binding domain"/>
    <property type="match status" value="1"/>
</dbReference>
<dbReference type="InterPro" id="IPR023187">
    <property type="entry name" value="Tscrpt_reg_MarR-type_CS"/>
</dbReference>
<dbReference type="SMART" id="SM00347">
    <property type="entry name" value="HTH_MARR"/>
    <property type="match status" value="1"/>
</dbReference>
<reference evidence="6" key="1">
    <citation type="submission" date="2020-05" db="EMBL/GenBank/DDBJ databases">
        <authorList>
            <person name="Chiriac C."/>
            <person name="Salcher M."/>
            <person name="Ghai R."/>
            <person name="Kavagutti S V."/>
        </authorList>
    </citation>
    <scope>NUCLEOTIDE SEQUENCE</scope>
</reference>